<protein>
    <submittedName>
        <fullName evidence="2">Uncharacterized protein</fullName>
    </submittedName>
</protein>
<evidence type="ECO:0000256" key="1">
    <source>
        <dbReference type="SAM" id="MobiDB-lite"/>
    </source>
</evidence>
<evidence type="ECO:0000313" key="3">
    <source>
        <dbReference type="Proteomes" id="UP001178461"/>
    </source>
</evidence>
<feature type="non-terminal residue" evidence="2">
    <location>
        <position position="1"/>
    </location>
</feature>
<dbReference type="Proteomes" id="UP001178461">
    <property type="component" value="Chromosome 7"/>
</dbReference>
<gene>
    <name evidence="2" type="ORF">PODLI_1B004795</name>
</gene>
<feature type="region of interest" description="Disordered" evidence="1">
    <location>
        <begin position="1"/>
        <end position="50"/>
    </location>
</feature>
<evidence type="ECO:0000313" key="2">
    <source>
        <dbReference type="EMBL" id="CAI5779354.1"/>
    </source>
</evidence>
<reference evidence="2" key="1">
    <citation type="submission" date="2022-12" db="EMBL/GenBank/DDBJ databases">
        <authorList>
            <person name="Alioto T."/>
            <person name="Alioto T."/>
            <person name="Gomez Garrido J."/>
        </authorList>
    </citation>
    <scope>NUCLEOTIDE SEQUENCE</scope>
</reference>
<dbReference type="EMBL" id="OX395132">
    <property type="protein sequence ID" value="CAI5779354.1"/>
    <property type="molecule type" value="Genomic_DNA"/>
</dbReference>
<feature type="compositionally biased region" description="Polar residues" evidence="1">
    <location>
        <begin position="20"/>
        <end position="29"/>
    </location>
</feature>
<accession>A0AA35KL81</accession>
<proteinExistence type="predicted"/>
<sequence>GSERRYSPEMETNEIERQQSHVQDSSQNRLRSHAASDDGDRNEVISKLQM</sequence>
<dbReference type="AlphaFoldDB" id="A0AA35KL81"/>
<organism evidence="2 3">
    <name type="scientific">Podarcis lilfordi</name>
    <name type="common">Lilford's wall lizard</name>
    <dbReference type="NCBI Taxonomy" id="74358"/>
    <lineage>
        <taxon>Eukaryota</taxon>
        <taxon>Metazoa</taxon>
        <taxon>Chordata</taxon>
        <taxon>Craniata</taxon>
        <taxon>Vertebrata</taxon>
        <taxon>Euteleostomi</taxon>
        <taxon>Lepidosauria</taxon>
        <taxon>Squamata</taxon>
        <taxon>Bifurcata</taxon>
        <taxon>Unidentata</taxon>
        <taxon>Episquamata</taxon>
        <taxon>Laterata</taxon>
        <taxon>Lacertibaenia</taxon>
        <taxon>Lacertidae</taxon>
        <taxon>Podarcis</taxon>
    </lineage>
</organism>
<feature type="compositionally biased region" description="Basic and acidic residues" evidence="1">
    <location>
        <begin position="1"/>
        <end position="19"/>
    </location>
</feature>
<keyword evidence="3" id="KW-1185">Reference proteome</keyword>
<feature type="compositionally biased region" description="Basic and acidic residues" evidence="1">
    <location>
        <begin position="34"/>
        <end position="44"/>
    </location>
</feature>
<feature type="non-terminal residue" evidence="2">
    <location>
        <position position="50"/>
    </location>
</feature>
<name>A0AA35KL81_9SAUR</name>